<dbReference type="SMART" id="SM00342">
    <property type="entry name" value="HTH_ARAC"/>
    <property type="match status" value="1"/>
</dbReference>
<protein>
    <submittedName>
        <fullName evidence="5">Helix-turn-helix domain-containing protein</fullName>
    </submittedName>
</protein>
<dbReference type="PROSITE" id="PS00041">
    <property type="entry name" value="HTH_ARAC_FAMILY_1"/>
    <property type="match status" value="1"/>
</dbReference>
<dbReference type="RefSeq" id="WP_247343120.1">
    <property type="nucleotide sequence ID" value="NZ_CP095550.1"/>
</dbReference>
<dbReference type="PRINTS" id="PR00032">
    <property type="entry name" value="HTHARAC"/>
</dbReference>
<dbReference type="Proteomes" id="UP001597318">
    <property type="component" value="Unassembled WGS sequence"/>
</dbReference>
<dbReference type="PANTHER" id="PTHR43280:SF28">
    <property type="entry name" value="HTH-TYPE TRANSCRIPTIONAL ACTIVATOR RHAS"/>
    <property type="match status" value="1"/>
</dbReference>
<gene>
    <name evidence="5" type="ORF">ACFSKK_24675</name>
</gene>
<dbReference type="EMBL" id="JBHUIK010000009">
    <property type="protein sequence ID" value="MFD2216869.1"/>
    <property type="molecule type" value="Genomic_DNA"/>
</dbReference>
<keyword evidence="3" id="KW-0804">Transcription</keyword>
<comment type="caution">
    <text evidence="5">The sequence shown here is derived from an EMBL/GenBank/DDBJ whole genome shotgun (WGS) entry which is preliminary data.</text>
</comment>
<dbReference type="Gene3D" id="1.10.10.60">
    <property type="entry name" value="Homeodomain-like"/>
    <property type="match status" value="2"/>
</dbReference>
<organism evidence="5 6">
    <name type="scientific">Metabacillus endolithicus</name>
    <dbReference type="NCBI Taxonomy" id="1535204"/>
    <lineage>
        <taxon>Bacteria</taxon>
        <taxon>Bacillati</taxon>
        <taxon>Bacillota</taxon>
        <taxon>Bacilli</taxon>
        <taxon>Bacillales</taxon>
        <taxon>Bacillaceae</taxon>
        <taxon>Metabacillus</taxon>
    </lineage>
</organism>
<name>A0ABW5C4J8_9BACI</name>
<evidence type="ECO:0000256" key="3">
    <source>
        <dbReference type="ARBA" id="ARBA00023163"/>
    </source>
</evidence>
<accession>A0ABW5C4J8</accession>
<evidence type="ECO:0000256" key="2">
    <source>
        <dbReference type="ARBA" id="ARBA00023125"/>
    </source>
</evidence>
<dbReference type="PANTHER" id="PTHR43280">
    <property type="entry name" value="ARAC-FAMILY TRANSCRIPTIONAL REGULATOR"/>
    <property type="match status" value="1"/>
</dbReference>
<dbReference type="InterPro" id="IPR018060">
    <property type="entry name" value="HTH_AraC"/>
</dbReference>
<dbReference type="SUPFAM" id="SSF46689">
    <property type="entry name" value="Homeodomain-like"/>
    <property type="match status" value="1"/>
</dbReference>
<evidence type="ECO:0000259" key="4">
    <source>
        <dbReference type="PROSITE" id="PS01124"/>
    </source>
</evidence>
<evidence type="ECO:0000313" key="6">
    <source>
        <dbReference type="Proteomes" id="UP001597318"/>
    </source>
</evidence>
<reference evidence="6" key="1">
    <citation type="journal article" date="2019" name="Int. J. Syst. Evol. Microbiol.">
        <title>The Global Catalogue of Microorganisms (GCM) 10K type strain sequencing project: providing services to taxonomists for standard genome sequencing and annotation.</title>
        <authorList>
            <consortium name="The Broad Institute Genomics Platform"/>
            <consortium name="The Broad Institute Genome Sequencing Center for Infectious Disease"/>
            <person name="Wu L."/>
            <person name="Ma J."/>
        </authorList>
    </citation>
    <scope>NUCLEOTIDE SEQUENCE [LARGE SCALE GENOMIC DNA]</scope>
    <source>
        <strain evidence="6">CGMCC 1.15474</strain>
    </source>
</reference>
<evidence type="ECO:0000256" key="1">
    <source>
        <dbReference type="ARBA" id="ARBA00023015"/>
    </source>
</evidence>
<dbReference type="InterPro" id="IPR018062">
    <property type="entry name" value="HTH_AraC-typ_CS"/>
</dbReference>
<dbReference type="PROSITE" id="PS01124">
    <property type="entry name" value="HTH_ARAC_FAMILY_2"/>
    <property type="match status" value="1"/>
</dbReference>
<evidence type="ECO:0000313" key="5">
    <source>
        <dbReference type="EMBL" id="MFD2216869.1"/>
    </source>
</evidence>
<sequence length="128" mass="15123">MLLLFTDLLRIYHDSPSKIDQPTFTKGVISEILDYMEKNYETIILEKTANYFHFHPNHLTRLLKQNLNKTFIELSHQLKNACTMLENTDFTVDQIAHKTGYAKVTFFYKTFKKFHGVTPAKYQKKTND</sequence>
<proteinExistence type="predicted"/>
<feature type="domain" description="HTH araC/xylS-type" evidence="4">
    <location>
        <begin position="30"/>
        <end position="125"/>
    </location>
</feature>
<dbReference type="InterPro" id="IPR009057">
    <property type="entry name" value="Homeodomain-like_sf"/>
</dbReference>
<keyword evidence="2" id="KW-0238">DNA-binding</keyword>
<keyword evidence="6" id="KW-1185">Reference proteome</keyword>
<dbReference type="Pfam" id="PF12833">
    <property type="entry name" value="HTH_18"/>
    <property type="match status" value="1"/>
</dbReference>
<keyword evidence="1" id="KW-0805">Transcription regulation</keyword>
<dbReference type="InterPro" id="IPR020449">
    <property type="entry name" value="Tscrpt_reg_AraC-type_HTH"/>
</dbReference>